<accession>A0AAW2YZR3</accession>
<evidence type="ECO:0000256" key="3">
    <source>
        <dbReference type="ARBA" id="ARBA00022679"/>
    </source>
</evidence>
<keyword evidence="4" id="KW-0547">Nucleotide-binding</keyword>
<dbReference type="SMART" id="SM00072">
    <property type="entry name" value="GuKc"/>
    <property type="match status" value="1"/>
</dbReference>
<dbReference type="Gene3D" id="3.40.50.300">
    <property type="entry name" value="P-loop containing nucleotide triphosphate hydrolases"/>
    <property type="match status" value="1"/>
</dbReference>
<protein>
    <recommendedName>
        <fullName evidence="2">guanylate kinase</fullName>
        <ecNumber evidence="2">2.7.4.8</ecNumber>
    </recommendedName>
</protein>
<feature type="domain" description="Guanylate kinase-like" evidence="7">
    <location>
        <begin position="5"/>
        <end position="189"/>
    </location>
</feature>
<dbReference type="SUPFAM" id="SSF52540">
    <property type="entry name" value="P-loop containing nucleoside triphosphate hydrolases"/>
    <property type="match status" value="1"/>
</dbReference>
<dbReference type="NCBIfam" id="TIGR03263">
    <property type="entry name" value="guanyl_kin"/>
    <property type="match status" value="1"/>
</dbReference>
<evidence type="ECO:0000256" key="6">
    <source>
        <dbReference type="ARBA" id="ARBA00022840"/>
    </source>
</evidence>
<organism evidence="8 9">
    <name type="scientific">Acrasis kona</name>
    <dbReference type="NCBI Taxonomy" id="1008807"/>
    <lineage>
        <taxon>Eukaryota</taxon>
        <taxon>Discoba</taxon>
        <taxon>Heterolobosea</taxon>
        <taxon>Tetramitia</taxon>
        <taxon>Eutetramitia</taxon>
        <taxon>Acrasidae</taxon>
        <taxon>Acrasis</taxon>
    </lineage>
</organism>
<evidence type="ECO:0000256" key="2">
    <source>
        <dbReference type="ARBA" id="ARBA00012961"/>
    </source>
</evidence>
<dbReference type="PROSITE" id="PS00856">
    <property type="entry name" value="GUANYLATE_KINASE_1"/>
    <property type="match status" value="1"/>
</dbReference>
<dbReference type="EC" id="2.7.4.8" evidence="2"/>
<comment type="similarity">
    <text evidence="1">Belongs to the guanylate kinase family.</text>
</comment>
<evidence type="ECO:0000259" key="7">
    <source>
        <dbReference type="PROSITE" id="PS50052"/>
    </source>
</evidence>
<reference evidence="8 9" key="1">
    <citation type="submission" date="2024-03" db="EMBL/GenBank/DDBJ databases">
        <title>The Acrasis kona genome and developmental transcriptomes reveal deep origins of eukaryotic multicellular pathways.</title>
        <authorList>
            <person name="Sheikh S."/>
            <person name="Fu C.-J."/>
            <person name="Brown M.W."/>
            <person name="Baldauf S.L."/>
        </authorList>
    </citation>
    <scope>NUCLEOTIDE SEQUENCE [LARGE SCALE GENOMIC DNA]</scope>
    <source>
        <strain evidence="8 9">ATCC MYA-3509</strain>
    </source>
</reference>
<evidence type="ECO:0000313" key="9">
    <source>
        <dbReference type="Proteomes" id="UP001431209"/>
    </source>
</evidence>
<sequence>MSASLRPIIICGASGVGKGTLISKLMENHRSKFGFSVSHTTRLPRLGEVDGVDYHFVTNEVFTNLIEKKAFVEYAHVHTKYYGTSIEAVKNVLASKCCILDIDYQGATQVKFSSDLNPVVIFVKAPNFEVLEQRLRKRGTETEDVIQVRLKNAIKEVEIADKNENNLFDVVLVNDNLERCLQEIKDVITKHIPTIKWD</sequence>
<keyword evidence="6" id="KW-0067">ATP-binding</keyword>
<evidence type="ECO:0000256" key="4">
    <source>
        <dbReference type="ARBA" id="ARBA00022741"/>
    </source>
</evidence>
<dbReference type="Proteomes" id="UP001431209">
    <property type="component" value="Unassembled WGS sequence"/>
</dbReference>
<dbReference type="GO" id="GO:0005524">
    <property type="term" value="F:ATP binding"/>
    <property type="evidence" value="ECO:0007669"/>
    <property type="project" value="UniProtKB-KW"/>
</dbReference>
<dbReference type="FunFam" id="3.40.50.300:FF:000776">
    <property type="entry name" value="Guanylate kinase 2"/>
    <property type="match status" value="1"/>
</dbReference>
<evidence type="ECO:0000256" key="1">
    <source>
        <dbReference type="ARBA" id="ARBA00005790"/>
    </source>
</evidence>
<proteinExistence type="inferred from homology"/>
<keyword evidence="3" id="KW-0808">Transferase</keyword>
<dbReference type="InterPro" id="IPR027417">
    <property type="entry name" value="P-loop_NTPase"/>
</dbReference>
<name>A0AAW2YZR3_9EUKA</name>
<keyword evidence="5 8" id="KW-0418">Kinase</keyword>
<dbReference type="GO" id="GO:0004385">
    <property type="term" value="F:GMP kinase activity"/>
    <property type="evidence" value="ECO:0007669"/>
    <property type="project" value="UniProtKB-EC"/>
</dbReference>
<dbReference type="PANTHER" id="PTHR23117">
    <property type="entry name" value="GUANYLATE KINASE-RELATED"/>
    <property type="match status" value="1"/>
</dbReference>
<evidence type="ECO:0000313" key="8">
    <source>
        <dbReference type="EMBL" id="KAL0482650.1"/>
    </source>
</evidence>
<evidence type="ECO:0000256" key="5">
    <source>
        <dbReference type="ARBA" id="ARBA00022777"/>
    </source>
</evidence>
<comment type="caution">
    <text evidence="8">The sequence shown here is derived from an EMBL/GenBank/DDBJ whole genome shotgun (WGS) entry which is preliminary data.</text>
</comment>
<dbReference type="InterPro" id="IPR017665">
    <property type="entry name" value="Guanylate_kinase"/>
</dbReference>
<dbReference type="GO" id="GO:0005829">
    <property type="term" value="C:cytosol"/>
    <property type="evidence" value="ECO:0007669"/>
    <property type="project" value="TreeGrafter"/>
</dbReference>
<dbReference type="InterPro" id="IPR020590">
    <property type="entry name" value="Guanylate_kinase_CS"/>
</dbReference>
<gene>
    <name evidence="8" type="ORF">AKO1_014345</name>
</gene>
<dbReference type="PANTHER" id="PTHR23117:SF13">
    <property type="entry name" value="GUANYLATE KINASE"/>
    <property type="match status" value="1"/>
</dbReference>
<dbReference type="PROSITE" id="PS50052">
    <property type="entry name" value="GUANYLATE_KINASE_2"/>
    <property type="match status" value="1"/>
</dbReference>
<dbReference type="InterPro" id="IPR008144">
    <property type="entry name" value="Guanylate_kin-like_dom"/>
</dbReference>
<keyword evidence="9" id="KW-1185">Reference proteome</keyword>
<dbReference type="AlphaFoldDB" id="A0AAW2YZR3"/>
<dbReference type="Pfam" id="PF00625">
    <property type="entry name" value="Guanylate_kin"/>
    <property type="match status" value="1"/>
</dbReference>
<dbReference type="EMBL" id="JAOPGA020000879">
    <property type="protein sequence ID" value="KAL0482650.1"/>
    <property type="molecule type" value="Genomic_DNA"/>
</dbReference>
<dbReference type="InterPro" id="IPR008145">
    <property type="entry name" value="GK/Ca_channel_bsu"/>
</dbReference>
<dbReference type="CDD" id="cd00071">
    <property type="entry name" value="GMPK"/>
    <property type="match status" value="1"/>
</dbReference>